<dbReference type="InterPro" id="IPR013094">
    <property type="entry name" value="AB_hydrolase_3"/>
</dbReference>
<keyword evidence="3" id="KW-1185">Reference proteome</keyword>
<dbReference type="AlphaFoldDB" id="A0AAD1U0Y9"/>
<dbReference type="GO" id="GO:0004806">
    <property type="term" value="F:triacylglycerol lipase activity"/>
    <property type="evidence" value="ECO:0007669"/>
    <property type="project" value="TreeGrafter"/>
</dbReference>
<dbReference type="GO" id="GO:0004771">
    <property type="term" value="F:sterol ester esterase activity"/>
    <property type="evidence" value="ECO:0007669"/>
    <property type="project" value="TreeGrafter"/>
</dbReference>
<gene>
    <name evidence="2" type="ORF">ECRASSUSDP1_LOCUS1275</name>
</gene>
<accession>A0AAD1U0Y9</accession>
<organism evidence="2 3">
    <name type="scientific">Euplotes crassus</name>
    <dbReference type="NCBI Taxonomy" id="5936"/>
    <lineage>
        <taxon>Eukaryota</taxon>
        <taxon>Sar</taxon>
        <taxon>Alveolata</taxon>
        <taxon>Ciliophora</taxon>
        <taxon>Intramacronucleata</taxon>
        <taxon>Spirotrichea</taxon>
        <taxon>Hypotrichia</taxon>
        <taxon>Euplotida</taxon>
        <taxon>Euplotidae</taxon>
        <taxon>Moneuplotes</taxon>
    </lineage>
</organism>
<name>A0AAD1U0Y9_EUPCR</name>
<protein>
    <recommendedName>
        <fullName evidence="1">Alpha/beta hydrolase fold-3 domain-containing protein</fullName>
    </recommendedName>
</protein>
<sequence length="691" mass="79920">MESHSRDSEFSSEVDHQEFEEKITMFLADEETAKTNPLNTRIHNPYQYVYRSDSYSCVLAAKLCLSSYVKKQPKIINHLTDNKKFTDNEDIQIIITKILLFEALLQVVIINLRHHETMKFKDEVDPETLEKFKSDTLLQELEESENFKTKEQLENHLTNISEKFGYISKEILTSWMTGTEFICISAVYCVTQALKRTLSMANLPSDCVKDRENNDKKIFISLAHRIACLFDYLYAACLDDPSDILYQNDPESEDLKLLLDCCSFSMVENLQEHLENDKKRMIDKQEQIAIALRSFKHKSSVGQAFSSFSWSFYYKIKKQKASDNVTFLASIFDKDELIKVFHLIQSSFMEKPESKKDLPKCEVKRTITIPFCQDDILRIDNLLSEDRPEMIKNEFDLPFIKSSDRIDLSTHMKIRVNCEYNWSRVNWKKARLADPDSDCIHYDGVILYIHGGGFIAGSSEFSQFYTINYAKETGYPVFSLDYRLAPEHKFPCALNDCWQAYLWIVKYAKKYLKITYDKIILMGDSVGGNLCIGVTALSIIKHCKIPDGLNLIYPILSFSKVSFAPSALLTLDDLMLSCVFLNTCGDFYAGNDLKKDPPFLLSVNKLPDKTLRRFPPCRFVLAGQDPCRDECLRFILRLRKQQVDVKCTEFTDLINGFIGSERDSYPILESKKAIGVIIEYLQYLSKEDDDY</sequence>
<evidence type="ECO:0000313" key="2">
    <source>
        <dbReference type="EMBL" id="CAI2359980.1"/>
    </source>
</evidence>
<evidence type="ECO:0000259" key="1">
    <source>
        <dbReference type="Pfam" id="PF07859"/>
    </source>
</evidence>
<dbReference type="Proteomes" id="UP001295684">
    <property type="component" value="Unassembled WGS sequence"/>
</dbReference>
<reference evidence="2" key="1">
    <citation type="submission" date="2023-07" db="EMBL/GenBank/DDBJ databases">
        <authorList>
            <consortium name="AG Swart"/>
            <person name="Singh M."/>
            <person name="Singh A."/>
            <person name="Seah K."/>
            <person name="Emmerich C."/>
        </authorList>
    </citation>
    <scope>NUCLEOTIDE SEQUENCE</scope>
    <source>
        <strain evidence="2">DP1</strain>
    </source>
</reference>
<dbReference type="InterPro" id="IPR029058">
    <property type="entry name" value="AB_hydrolase_fold"/>
</dbReference>
<dbReference type="PANTHER" id="PTHR23025:SF3">
    <property type="entry name" value="HORMONE-SENSITIVE LIPASE"/>
    <property type="match status" value="1"/>
</dbReference>
<evidence type="ECO:0000313" key="3">
    <source>
        <dbReference type="Proteomes" id="UP001295684"/>
    </source>
</evidence>
<dbReference type="PANTHER" id="PTHR23025">
    <property type="entry name" value="TRIACYLGLYCEROL LIPASE"/>
    <property type="match status" value="1"/>
</dbReference>
<dbReference type="EMBL" id="CAMPGE010001204">
    <property type="protein sequence ID" value="CAI2359980.1"/>
    <property type="molecule type" value="Genomic_DNA"/>
</dbReference>
<dbReference type="Pfam" id="PF07859">
    <property type="entry name" value="Abhydrolase_3"/>
    <property type="match status" value="1"/>
</dbReference>
<feature type="domain" description="Alpha/beta hydrolase fold-3" evidence="1">
    <location>
        <begin position="446"/>
        <end position="658"/>
    </location>
</feature>
<comment type="caution">
    <text evidence="2">The sequence shown here is derived from an EMBL/GenBank/DDBJ whole genome shotgun (WGS) entry which is preliminary data.</text>
</comment>
<dbReference type="Gene3D" id="3.40.50.1820">
    <property type="entry name" value="alpha/beta hydrolase"/>
    <property type="match status" value="1"/>
</dbReference>
<dbReference type="SUPFAM" id="SSF53474">
    <property type="entry name" value="alpha/beta-Hydrolases"/>
    <property type="match status" value="1"/>
</dbReference>
<dbReference type="GO" id="GO:0019433">
    <property type="term" value="P:triglyceride catabolic process"/>
    <property type="evidence" value="ECO:0007669"/>
    <property type="project" value="TreeGrafter"/>
</dbReference>
<dbReference type="GO" id="GO:0005829">
    <property type="term" value="C:cytosol"/>
    <property type="evidence" value="ECO:0007669"/>
    <property type="project" value="TreeGrafter"/>
</dbReference>
<proteinExistence type="predicted"/>